<protein>
    <submittedName>
        <fullName evidence="2">Uncharacterized protein</fullName>
    </submittedName>
</protein>
<reference evidence="2 3" key="1">
    <citation type="submission" date="2019-07" db="EMBL/GenBank/DDBJ databases">
        <title>Whole genome shotgun sequence of Oceanobacillus sojae NBRC 105379.</title>
        <authorList>
            <person name="Hosoyama A."/>
            <person name="Uohara A."/>
            <person name="Ohji S."/>
            <person name="Ichikawa N."/>
        </authorList>
    </citation>
    <scope>NUCLEOTIDE SEQUENCE [LARGE SCALE GENOMIC DNA]</scope>
    <source>
        <strain evidence="2 3">NBRC 105379</strain>
    </source>
</reference>
<gene>
    <name evidence="2" type="ORF">OSO01_19750</name>
</gene>
<comment type="caution">
    <text evidence="2">The sequence shown here is derived from an EMBL/GenBank/DDBJ whole genome shotgun (WGS) entry which is preliminary data.</text>
</comment>
<evidence type="ECO:0000256" key="1">
    <source>
        <dbReference type="SAM" id="Phobius"/>
    </source>
</evidence>
<keyword evidence="1" id="KW-0812">Transmembrane</keyword>
<organism evidence="2 3">
    <name type="scientific">Oceanobacillus sojae</name>
    <dbReference type="NCBI Taxonomy" id="582851"/>
    <lineage>
        <taxon>Bacteria</taxon>
        <taxon>Bacillati</taxon>
        <taxon>Bacillota</taxon>
        <taxon>Bacilli</taxon>
        <taxon>Bacillales</taxon>
        <taxon>Bacillaceae</taxon>
        <taxon>Oceanobacillus</taxon>
    </lineage>
</organism>
<dbReference type="AlphaFoldDB" id="A0A511ZIG1"/>
<feature type="transmembrane region" description="Helical" evidence="1">
    <location>
        <begin position="21"/>
        <end position="43"/>
    </location>
</feature>
<dbReference type="Proteomes" id="UP000321558">
    <property type="component" value="Unassembled WGS sequence"/>
</dbReference>
<keyword evidence="3" id="KW-1185">Reference proteome</keyword>
<dbReference type="EMBL" id="BJYM01000007">
    <property type="protein sequence ID" value="GEN87236.1"/>
    <property type="molecule type" value="Genomic_DNA"/>
</dbReference>
<keyword evidence="1" id="KW-0472">Membrane</keyword>
<proteinExistence type="predicted"/>
<keyword evidence="1" id="KW-1133">Transmembrane helix</keyword>
<evidence type="ECO:0000313" key="3">
    <source>
        <dbReference type="Proteomes" id="UP000321558"/>
    </source>
</evidence>
<evidence type="ECO:0000313" key="2">
    <source>
        <dbReference type="EMBL" id="GEN87236.1"/>
    </source>
</evidence>
<sequence>MKIKRLKKLFYEDMYEFKLNGVALVGWLSASIYGVIALIKNVIDIFN</sequence>
<dbReference type="RefSeq" id="WP_157037110.1">
    <property type="nucleotide sequence ID" value="NZ_BJYM01000007.1"/>
</dbReference>
<name>A0A511ZIG1_9BACI</name>
<accession>A0A511ZIG1</accession>